<dbReference type="Gene3D" id="3.90.550.10">
    <property type="entry name" value="Spore Coat Polysaccharide Biosynthesis Protein SpsA, Chain A"/>
    <property type="match status" value="1"/>
</dbReference>
<dbReference type="PANTHER" id="PTHR43685">
    <property type="entry name" value="GLYCOSYLTRANSFERASE"/>
    <property type="match status" value="1"/>
</dbReference>
<feature type="domain" description="Glycosyltransferase 2-like" evidence="2">
    <location>
        <begin position="4"/>
        <end position="174"/>
    </location>
</feature>
<dbReference type="EMBL" id="CAEZWJ010000028">
    <property type="protein sequence ID" value="CAB4657001.1"/>
    <property type="molecule type" value="Genomic_DNA"/>
</dbReference>
<dbReference type="InterPro" id="IPR050834">
    <property type="entry name" value="Glycosyltransf_2"/>
</dbReference>
<dbReference type="PANTHER" id="PTHR43685:SF11">
    <property type="entry name" value="GLYCOSYLTRANSFERASE TAGX-RELATED"/>
    <property type="match status" value="1"/>
</dbReference>
<keyword evidence="1" id="KW-0175">Coiled coil</keyword>
<dbReference type="SUPFAM" id="SSF53448">
    <property type="entry name" value="Nucleotide-diphospho-sugar transferases"/>
    <property type="match status" value="1"/>
</dbReference>
<dbReference type="AlphaFoldDB" id="A0A6J6L5D8"/>
<dbReference type="Pfam" id="PF00535">
    <property type="entry name" value="Glycos_transf_2"/>
    <property type="match status" value="1"/>
</dbReference>
<gene>
    <name evidence="3" type="ORF">UFOPK2214_00976</name>
</gene>
<dbReference type="InterPro" id="IPR001173">
    <property type="entry name" value="Glyco_trans_2-like"/>
</dbReference>
<proteinExistence type="predicted"/>
<name>A0A6J6L5D8_9ZZZZ</name>
<feature type="coiled-coil region" evidence="1">
    <location>
        <begin position="257"/>
        <end position="286"/>
    </location>
</feature>
<evidence type="ECO:0000313" key="3">
    <source>
        <dbReference type="EMBL" id="CAB4657001.1"/>
    </source>
</evidence>
<evidence type="ECO:0000256" key="1">
    <source>
        <dbReference type="SAM" id="Coils"/>
    </source>
</evidence>
<organism evidence="3">
    <name type="scientific">freshwater metagenome</name>
    <dbReference type="NCBI Taxonomy" id="449393"/>
    <lineage>
        <taxon>unclassified sequences</taxon>
        <taxon>metagenomes</taxon>
        <taxon>ecological metagenomes</taxon>
    </lineage>
</organism>
<accession>A0A6J6L5D8</accession>
<dbReference type="InterPro" id="IPR029044">
    <property type="entry name" value="Nucleotide-diphossugar_trans"/>
</dbReference>
<protein>
    <submittedName>
        <fullName evidence="3">Unannotated protein</fullName>
    </submittedName>
</protein>
<sequence length="316" mass="35269">MVAIVMRTYERPVLLARAIASVQNQSFSDWELIIVNNGGDPSGVEAVVSVARTTTGTSQITVLHLPERVGMEEASNQGLRATSSDYFAIHDDDDSWRPTFLETAVRTFTEHHDAAAVLTGVTRVHETFIDGKVWPVMHENFPLDGARLTYERLIGGNTFPPIAALFRRSLLENVGYFDSSLPVLGDWEFNLRAVRRGAFVFIPERLANYHTRTPESDRAAGNSITVGEDLHLRVKKELQARWDSEMEPNGKTKGAFSRQVEAEVDAAEARLQAEIAEAQRAQSQRSTVRRIAGAVRDPKRAVRAAVHQVRVLVKRR</sequence>
<evidence type="ECO:0000259" key="2">
    <source>
        <dbReference type="Pfam" id="PF00535"/>
    </source>
</evidence>
<reference evidence="3" key="1">
    <citation type="submission" date="2020-05" db="EMBL/GenBank/DDBJ databases">
        <authorList>
            <person name="Chiriac C."/>
            <person name="Salcher M."/>
            <person name="Ghai R."/>
            <person name="Kavagutti S V."/>
        </authorList>
    </citation>
    <scope>NUCLEOTIDE SEQUENCE</scope>
</reference>